<comment type="caution">
    <text evidence="7">The sequence shown here is derived from an EMBL/GenBank/DDBJ whole genome shotgun (WGS) entry which is preliminary data.</text>
</comment>
<dbReference type="InterPro" id="IPR029044">
    <property type="entry name" value="Nucleotide-diphossugar_trans"/>
</dbReference>
<evidence type="ECO:0000313" key="8">
    <source>
        <dbReference type="Proteomes" id="UP000053911"/>
    </source>
</evidence>
<dbReference type="PANTHER" id="PTHR43179:SF12">
    <property type="entry name" value="GALACTOFURANOSYLTRANSFERASE GLFT2"/>
    <property type="match status" value="1"/>
</dbReference>
<protein>
    <submittedName>
        <fullName evidence="7">Glycosyl transferase family 2</fullName>
    </submittedName>
</protein>
<dbReference type="PATRIC" id="fig|172049.5.peg.2020"/>
<dbReference type="Gene3D" id="3.90.550.10">
    <property type="entry name" value="Spore Coat Polysaccharide Biosynthesis Protein SpsA, Chain A"/>
    <property type="match status" value="1"/>
</dbReference>
<evidence type="ECO:0000313" key="7">
    <source>
        <dbReference type="EMBL" id="KUK16863.1"/>
    </source>
</evidence>
<proteinExistence type="inferred from homology"/>
<feature type="transmembrane region" description="Helical" evidence="5">
    <location>
        <begin position="307"/>
        <end position="324"/>
    </location>
</feature>
<feature type="domain" description="Glycosyltransferase 2-like" evidence="6">
    <location>
        <begin position="23"/>
        <end position="128"/>
    </location>
</feature>
<gene>
    <name evidence="7" type="ORF">XD54_1846</name>
</gene>
<dbReference type="InterPro" id="IPR001173">
    <property type="entry name" value="Glyco_trans_2-like"/>
</dbReference>
<dbReference type="GO" id="GO:0016757">
    <property type="term" value="F:glycosyltransferase activity"/>
    <property type="evidence" value="ECO:0007669"/>
    <property type="project" value="UniProtKB-KW"/>
</dbReference>
<keyword evidence="3 7" id="KW-0808">Transferase</keyword>
<reference evidence="8" key="1">
    <citation type="journal article" date="2015" name="MBio">
        <title>Genome-Resolved Metagenomic Analysis Reveals Roles for Candidate Phyla and Other Microbial Community Members in Biogeochemical Transformations in Oil Reservoirs.</title>
        <authorList>
            <person name="Hu P."/>
            <person name="Tom L."/>
            <person name="Singh A."/>
            <person name="Thomas B.C."/>
            <person name="Baker B.J."/>
            <person name="Piceno Y.M."/>
            <person name="Andersen G.L."/>
            <person name="Banfield J.F."/>
        </authorList>
    </citation>
    <scope>NUCLEOTIDE SEQUENCE [LARGE SCALE GENOMIC DNA]</scope>
</reference>
<organism evidence="7 8">
    <name type="scientific">Thermococcus sibiricus</name>
    <dbReference type="NCBI Taxonomy" id="172049"/>
    <lineage>
        <taxon>Archaea</taxon>
        <taxon>Methanobacteriati</taxon>
        <taxon>Methanobacteriota</taxon>
        <taxon>Thermococci</taxon>
        <taxon>Thermococcales</taxon>
        <taxon>Thermococcaceae</taxon>
        <taxon>Thermococcus</taxon>
    </lineage>
</organism>
<feature type="coiled-coil region" evidence="4">
    <location>
        <begin position="53"/>
        <end position="83"/>
    </location>
</feature>
<keyword evidence="5" id="KW-0472">Membrane</keyword>
<evidence type="ECO:0000256" key="2">
    <source>
        <dbReference type="ARBA" id="ARBA00022676"/>
    </source>
</evidence>
<evidence type="ECO:0000256" key="5">
    <source>
        <dbReference type="SAM" id="Phobius"/>
    </source>
</evidence>
<evidence type="ECO:0000256" key="1">
    <source>
        <dbReference type="ARBA" id="ARBA00006739"/>
    </source>
</evidence>
<dbReference type="RefSeq" id="WP_283217915.1">
    <property type="nucleotide sequence ID" value="NZ_LGFD01000054.1"/>
</dbReference>
<evidence type="ECO:0000256" key="3">
    <source>
        <dbReference type="ARBA" id="ARBA00022679"/>
    </source>
</evidence>
<keyword evidence="4" id="KW-0175">Coiled coil</keyword>
<dbReference type="Proteomes" id="UP000053911">
    <property type="component" value="Unassembled WGS sequence"/>
</dbReference>
<accession>A0A101EK61</accession>
<evidence type="ECO:0000259" key="6">
    <source>
        <dbReference type="Pfam" id="PF00535"/>
    </source>
</evidence>
<keyword evidence="5" id="KW-0812">Transmembrane</keyword>
<name>A0A101EK61_9EURY</name>
<dbReference type="SUPFAM" id="SSF53448">
    <property type="entry name" value="Nucleotide-diphospho-sugar transferases"/>
    <property type="match status" value="1"/>
</dbReference>
<keyword evidence="5" id="KW-1133">Transmembrane helix</keyword>
<evidence type="ECO:0000256" key="4">
    <source>
        <dbReference type="SAM" id="Coils"/>
    </source>
</evidence>
<dbReference type="EMBL" id="LGFD01000054">
    <property type="protein sequence ID" value="KUK16863.1"/>
    <property type="molecule type" value="Genomic_DNA"/>
</dbReference>
<sequence length="352" mass="41052">MSNSKIIKVHEEHRAEANVCALIVTYGNRHHLLSRVINACLRNGVKKIIVVDNASEKESKERLKELSSELKNKLKVIELKENLGSAGGYKKGLEYIYNCPECEFVWLLDDDNLPREGALEALIQFYRNLNVPHKEYRVALLSFRVDRDYYKEAVIKNNSDPIIGRKNSFLRFHILEIHKILLKLLKKIIDPKASNNNVLKKKYKSIILAASCYGGLFFNKKLINEIGYPNEEFFAYFDDHEWTYRLTRKGGCIFLVVDSIIEDLEKSWALKHSFPLKALSLAPDFRIYYGVRNRVYFEKMYLVNNPFLYRLNTVIFLIIARLFLSKHKYMLLRRAINDGLSGKLGMIKDSEF</sequence>
<dbReference type="AlphaFoldDB" id="A0A101EK61"/>
<comment type="similarity">
    <text evidence="1">Belongs to the glycosyltransferase 2 family.</text>
</comment>
<keyword evidence="2" id="KW-0328">Glycosyltransferase</keyword>
<dbReference type="Pfam" id="PF00535">
    <property type="entry name" value="Glycos_transf_2"/>
    <property type="match status" value="1"/>
</dbReference>
<dbReference type="PANTHER" id="PTHR43179">
    <property type="entry name" value="RHAMNOSYLTRANSFERASE WBBL"/>
    <property type="match status" value="1"/>
</dbReference>